<dbReference type="AlphaFoldDB" id="A0A0D0DNR1"/>
<gene>
    <name evidence="1" type="ORF">PAXRUDRAFT_821509</name>
</gene>
<accession>A0A0D0DNR1</accession>
<dbReference type="InParanoid" id="A0A0D0DNR1"/>
<sequence length="78" mass="8983">MTCPRPRIYSMFSTISIKVIRLFRDYLGTPPSPISIGTAGFMYRDGGVPRSVSLVHFIRPQVTARFTHTYLHQVRRAR</sequence>
<proteinExistence type="predicted"/>
<protein>
    <submittedName>
        <fullName evidence="1">Uncharacterized protein</fullName>
    </submittedName>
</protein>
<dbReference type="EMBL" id="KN824830">
    <property type="protein sequence ID" value="KIL00608.1"/>
    <property type="molecule type" value="Genomic_DNA"/>
</dbReference>
<organism evidence="1 2">
    <name type="scientific">Paxillus rubicundulus Ve08.2h10</name>
    <dbReference type="NCBI Taxonomy" id="930991"/>
    <lineage>
        <taxon>Eukaryota</taxon>
        <taxon>Fungi</taxon>
        <taxon>Dikarya</taxon>
        <taxon>Basidiomycota</taxon>
        <taxon>Agaricomycotina</taxon>
        <taxon>Agaricomycetes</taxon>
        <taxon>Agaricomycetidae</taxon>
        <taxon>Boletales</taxon>
        <taxon>Paxilineae</taxon>
        <taxon>Paxillaceae</taxon>
        <taxon>Paxillus</taxon>
    </lineage>
</organism>
<name>A0A0D0DNR1_9AGAM</name>
<dbReference type="Proteomes" id="UP000054538">
    <property type="component" value="Unassembled WGS sequence"/>
</dbReference>
<evidence type="ECO:0000313" key="1">
    <source>
        <dbReference type="EMBL" id="KIL00608.1"/>
    </source>
</evidence>
<evidence type="ECO:0000313" key="2">
    <source>
        <dbReference type="Proteomes" id="UP000054538"/>
    </source>
</evidence>
<reference evidence="1 2" key="1">
    <citation type="submission" date="2014-04" db="EMBL/GenBank/DDBJ databases">
        <authorList>
            <consortium name="DOE Joint Genome Institute"/>
            <person name="Kuo A."/>
            <person name="Kohler A."/>
            <person name="Jargeat P."/>
            <person name="Nagy L.G."/>
            <person name="Floudas D."/>
            <person name="Copeland A."/>
            <person name="Barry K.W."/>
            <person name="Cichocki N."/>
            <person name="Veneault-Fourrey C."/>
            <person name="LaButti K."/>
            <person name="Lindquist E.A."/>
            <person name="Lipzen A."/>
            <person name="Lundell T."/>
            <person name="Morin E."/>
            <person name="Murat C."/>
            <person name="Sun H."/>
            <person name="Tunlid A."/>
            <person name="Henrissat B."/>
            <person name="Grigoriev I.V."/>
            <person name="Hibbett D.S."/>
            <person name="Martin F."/>
            <person name="Nordberg H.P."/>
            <person name="Cantor M.N."/>
            <person name="Hua S.X."/>
        </authorList>
    </citation>
    <scope>NUCLEOTIDE SEQUENCE [LARGE SCALE GENOMIC DNA]</scope>
    <source>
        <strain evidence="1 2">Ve08.2h10</strain>
    </source>
</reference>
<reference evidence="2" key="2">
    <citation type="submission" date="2015-01" db="EMBL/GenBank/DDBJ databases">
        <title>Evolutionary Origins and Diversification of the Mycorrhizal Mutualists.</title>
        <authorList>
            <consortium name="DOE Joint Genome Institute"/>
            <consortium name="Mycorrhizal Genomics Consortium"/>
            <person name="Kohler A."/>
            <person name="Kuo A."/>
            <person name="Nagy L.G."/>
            <person name="Floudas D."/>
            <person name="Copeland A."/>
            <person name="Barry K.W."/>
            <person name="Cichocki N."/>
            <person name="Veneault-Fourrey C."/>
            <person name="LaButti K."/>
            <person name="Lindquist E.A."/>
            <person name="Lipzen A."/>
            <person name="Lundell T."/>
            <person name="Morin E."/>
            <person name="Murat C."/>
            <person name="Riley R."/>
            <person name="Ohm R."/>
            <person name="Sun H."/>
            <person name="Tunlid A."/>
            <person name="Henrissat B."/>
            <person name="Grigoriev I.V."/>
            <person name="Hibbett D.S."/>
            <person name="Martin F."/>
        </authorList>
    </citation>
    <scope>NUCLEOTIDE SEQUENCE [LARGE SCALE GENOMIC DNA]</scope>
    <source>
        <strain evidence="2">Ve08.2h10</strain>
    </source>
</reference>
<dbReference type="HOGENOM" id="CLU_2622757_0_0_1"/>
<keyword evidence="2" id="KW-1185">Reference proteome</keyword>